<dbReference type="SUPFAM" id="SSF50729">
    <property type="entry name" value="PH domain-like"/>
    <property type="match status" value="1"/>
</dbReference>
<comment type="caution">
    <text evidence="1">The sequence shown here is derived from an EMBL/GenBank/DDBJ whole genome shotgun (WGS) entry which is preliminary data.</text>
</comment>
<dbReference type="EMBL" id="CAJHUB010000663">
    <property type="protein sequence ID" value="CAD7671507.1"/>
    <property type="molecule type" value="Genomic_DNA"/>
</dbReference>
<evidence type="ECO:0000313" key="1">
    <source>
        <dbReference type="EMBL" id="CAD7671507.1"/>
    </source>
</evidence>
<dbReference type="Proteomes" id="UP000645828">
    <property type="component" value="Unassembled WGS sequence"/>
</dbReference>
<name>A0A811Y3Q0_NYCPR</name>
<organism evidence="1 2">
    <name type="scientific">Nyctereutes procyonoides</name>
    <name type="common">Raccoon dog</name>
    <name type="synonym">Canis procyonoides</name>
    <dbReference type="NCBI Taxonomy" id="34880"/>
    <lineage>
        <taxon>Eukaryota</taxon>
        <taxon>Metazoa</taxon>
        <taxon>Chordata</taxon>
        <taxon>Craniata</taxon>
        <taxon>Vertebrata</taxon>
        <taxon>Euteleostomi</taxon>
        <taxon>Mammalia</taxon>
        <taxon>Eutheria</taxon>
        <taxon>Laurasiatheria</taxon>
        <taxon>Carnivora</taxon>
        <taxon>Caniformia</taxon>
        <taxon>Canidae</taxon>
        <taxon>Nyctereutes</taxon>
    </lineage>
</organism>
<dbReference type="GO" id="GO:0031490">
    <property type="term" value="F:chromatin DNA binding"/>
    <property type="evidence" value="ECO:0007669"/>
    <property type="project" value="TreeGrafter"/>
</dbReference>
<dbReference type="InterPro" id="IPR044852">
    <property type="entry name" value="WBP2-like"/>
</dbReference>
<dbReference type="GO" id="GO:0005634">
    <property type="term" value="C:nucleus"/>
    <property type="evidence" value="ECO:0007669"/>
    <property type="project" value="TreeGrafter"/>
</dbReference>
<dbReference type="PANTHER" id="PTHR31606">
    <property type="entry name" value="WW DOMAIN BINDING PROTEIN 2, ISOFORM E"/>
    <property type="match status" value="1"/>
</dbReference>
<evidence type="ECO:0000313" key="2">
    <source>
        <dbReference type="Proteomes" id="UP000645828"/>
    </source>
</evidence>
<gene>
    <name evidence="1" type="ORF">NYPRO_LOCUS4302</name>
</gene>
<protein>
    <submittedName>
        <fullName evidence="1">(raccoon dog) hypothetical protein</fullName>
    </submittedName>
</protein>
<proteinExistence type="predicted"/>
<sequence length="134" mass="15336">MTIQKNIPEAFKGTKKGNVYFTRYQFHFSVQRKDAIQSFMMPFYLIKDCKIKQPVFGVNYSKRIVKAEKQQMLQVTSQSSKGEASNGPCRYSHMPRRAFVFPLPSTNGMHACPSVWVLPSTTPSDFYPGPPMMN</sequence>
<dbReference type="PANTHER" id="PTHR31606:SF4">
    <property type="entry name" value="WW DOMAIN-BINDING PROTEIN 2"/>
    <property type="match status" value="1"/>
</dbReference>
<keyword evidence="2" id="KW-1185">Reference proteome</keyword>
<dbReference type="AlphaFoldDB" id="A0A811Y3Q0"/>
<reference evidence="1" key="1">
    <citation type="submission" date="2020-12" db="EMBL/GenBank/DDBJ databases">
        <authorList>
            <consortium name="Molecular Ecology Group"/>
        </authorList>
    </citation>
    <scope>NUCLEOTIDE SEQUENCE</scope>
    <source>
        <strain evidence="1">TBG_1078</strain>
    </source>
</reference>
<dbReference type="GO" id="GO:0003713">
    <property type="term" value="F:transcription coactivator activity"/>
    <property type="evidence" value="ECO:0007669"/>
    <property type="project" value="InterPro"/>
</dbReference>
<accession>A0A811Y3Q0</accession>